<keyword evidence="3" id="KW-0963">Cytoplasm</keyword>
<dbReference type="InterPro" id="IPR027328">
    <property type="entry name" value="MAPRE"/>
</dbReference>
<evidence type="ECO:0000313" key="10">
    <source>
        <dbReference type="EMBL" id="KAH8378305.1"/>
    </source>
</evidence>
<keyword evidence="5" id="KW-0493">Microtubule</keyword>
<comment type="caution">
    <text evidence="10">The sequence shown here is derived from an EMBL/GenBank/DDBJ whole genome shotgun (WGS) entry which is preliminary data.</text>
</comment>
<comment type="similarity">
    <text evidence="2">Belongs to the MAPRE family.</text>
</comment>
<dbReference type="FunFam" id="1.10.418.10:FF:000028">
    <property type="entry name" value="RP/EB family microtubule-associated protein"/>
    <property type="match status" value="1"/>
</dbReference>
<evidence type="ECO:0000259" key="9">
    <source>
        <dbReference type="PROSITE" id="PS50021"/>
    </source>
</evidence>
<keyword evidence="8" id="KW-0131">Cell cycle</keyword>
<dbReference type="AlphaFoldDB" id="A0AAD4K672"/>
<gene>
    <name evidence="10" type="ORF">KR093_010620</name>
</gene>
<dbReference type="InterPro" id="IPR036872">
    <property type="entry name" value="CH_dom_sf"/>
</dbReference>
<dbReference type="InterPro" id="IPR001715">
    <property type="entry name" value="CH_dom"/>
</dbReference>
<protein>
    <recommendedName>
        <fullName evidence="9">Calponin-homology (CH) domain-containing protein</fullName>
    </recommendedName>
</protein>
<evidence type="ECO:0000313" key="11">
    <source>
        <dbReference type="Proteomes" id="UP001200034"/>
    </source>
</evidence>
<accession>A0AAD4K672</accession>
<dbReference type="GO" id="GO:0005874">
    <property type="term" value="C:microtubule"/>
    <property type="evidence" value="ECO:0007669"/>
    <property type="project" value="UniProtKB-KW"/>
</dbReference>
<proteinExistence type="inferred from homology"/>
<dbReference type="SUPFAM" id="SSF47576">
    <property type="entry name" value="Calponin-homology domain, CH-domain"/>
    <property type="match status" value="1"/>
</dbReference>
<evidence type="ECO:0000256" key="6">
    <source>
        <dbReference type="ARBA" id="ARBA00022776"/>
    </source>
</evidence>
<evidence type="ECO:0000256" key="3">
    <source>
        <dbReference type="ARBA" id="ARBA00022490"/>
    </source>
</evidence>
<sequence length="193" mass="22405">MAMAGIKKAVNVTSTYNSRRLWSRQSMLVWVNQCLKGSFFKVDHLGTGAAYCCLMDILFPDSINMRRVKFVTELENDFRNNFAILQQAFTKYGVDKVIPVNQLIKGKFQDNYDFIIWFRLFYNANFQKLPEGYDVEKRRYGQQFIMGAAPRWRRSRTSLTMDSDKCAAKESPNFLDPNRRICAAYRGGANSQN</sequence>
<dbReference type="EMBL" id="JAJJHW010001127">
    <property type="protein sequence ID" value="KAH8378305.1"/>
    <property type="molecule type" value="Genomic_DNA"/>
</dbReference>
<comment type="subcellular location">
    <subcellularLocation>
        <location evidence="1">Cytoplasm</location>
        <location evidence="1">Cytoskeleton</location>
    </subcellularLocation>
</comment>
<organism evidence="10 11">
    <name type="scientific">Drosophila rubida</name>
    <dbReference type="NCBI Taxonomy" id="30044"/>
    <lineage>
        <taxon>Eukaryota</taxon>
        <taxon>Metazoa</taxon>
        <taxon>Ecdysozoa</taxon>
        <taxon>Arthropoda</taxon>
        <taxon>Hexapoda</taxon>
        <taxon>Insecta</taxon>
        <taxon>Pterygota</taxon>
        <taxon>Neoptera</taxon>
        <taxon>Endopterygota</taxon>
        <taxon>Diptera</taxon>
        <taxon>Brachycera</taxon>
        <taxon>Muscomorpha</taxon>
        <taxon>Ephydroidea</taxon>
        <taxon>Drosophilidae</taxon>
        <taxon>Drosophila</taxon>
    </lineage>
</organism>
<evidence type="ECO:0000256" key="8">
    <source>
        <dbReference type="ARBA" id="ARBA00023306"/>
    </source>
</evidence>
<evidence type="ECO:0000256" key="5">
    <source>
        <dbReference type="ARBA" id="ARBA00022701"/>
    </source>
</evidence>
<dbReference type="PROSITE" id="PS50021">
    <property type="entry name" value="CH"/>
    <property type="match status" value="1"/>
</dbReference>
<feature type="domain" description="Calponin-homology (CH)" evidence="9">
    <location>
        <begin position="21"/>
        <end position="123"/>
    </location>
</feature>
<dbReference type="PANTHER" id="PTHR10623">
    <property type="entry name" value="MICROTUBULE-ASSOCIATED PROTEIN RP/EB FAMILY MEMBER"/>
    <property type="match status" value="1"/>
</dbReference>
<evidence type="ECO:0000256" key="2">
    <source>
        <dbReference type="ARBA" id="ARBA00010729"/>
    </source>
</evidence>
<evidence type="ECO:0000256" key="7">
    <source>
        <dbReference type="ARBA" id="ARBA00023212"/>
    </source>
</evidence>
<dbReference type="Proteomes" id="UP001200034">
    <property type="component" value="Unassembled WGS sequence"/>
</dbReference>
<dbReference type="Gene3D" id="1.10.418.10">
    <property type="entry name" value="Calponin-like domain"/>
    <property type="match status" value="1"/>
</dbReference>
<name>A0AAD4K672_9MUSC</name>
<keyword evidence="7" id="KW-0206">Cytoskeleton</keyword>
<keyword evidence="6" id="KW-0498">Mitosis</keyword>
<keyword evidence="4" id="KW-0132">Cell division</keyword>
<reference evidence="10" key="1">
    <citation type="journal article" date="2021" name="Mol. Ecol. Resour.">
        <title>Phylogenomic analyses of the genus Drosophila reveals genomic signals of climate adaptation.</title>
        <authorList>
            <person name="Li F."/>
            <person name="Rane R.V."/>
            <person name="Luria V."/>
            <person name="Xiong Z."/>
            <person name="Chen J."/>
            <person name="Li Z."/>
            <person name="Catullo R.A."/>
            <person name="Griffin P.C."/>
            <person name="Schiffer M."/>
            <person name="Pearce S."/>
            <person name="Lee S.F."/>
            <person name="McElroy K."/>
            <person name="Stocker A."/>
            <person name="Shirriffs J."/>
            <person name="Cockerell F."/>
            <person name="Coppin C."/>
            <person name="Sgro C.M."/>
            <person name="Karger A."/>
            <person name="Cain J.W."/>
            <person name="Weber J.A."/>
            <person name="Santpere G."/>
            <person name="Kirschner M.W."/>
            <person name="Hoffmann A.A."/>
            <person name="Oakeshott J.G."/>
            <person name="Zhang G."/>
        </authorList>
    </citation>
    <scope>NUCLEOTIDE SEQUENCE</scope>
    <source>
        <strain evidence="10">BGI-SZ-2011g</strain>
    </source>
</reference>
<dbReference type="GO" id="GO:0008017">
    <property type="term" value="F:microtubule binding"/>
    <property type="evidence" value="ECO:0007669"/>
    <property type="project" value="InterPro"/>
</dbReference>
<keyword evidence="11" id="KW-1185">Reference proteome</keyword>
<dbReference type="Pfam" id="PF00307">
    <property type="entry name" value="CH"/>
    <property type="match status" value="1"/>
</dbReference>
<evidence type="ECO:0000256" key="1">
    <source>
        <dbReference type="ARBA" id="ARBA00004245"/>
    </source>
</evidence>
<evidence type="ECO:0000256" key="4">
    <source>
        <dbReference type="ARBA" id="ARBA00022618"/>
    </source>
</evidence>
<dbReference type="GO" id="GO:0051301">
    <property type="term" value="P:cell division"/>
    <property type="evidence" value="ECO:0007669"/>
    <property type="project" value="UniProtKB-KW"/>
</dbReference>